<evidence type="ECO:0000313" key="2">
    <source>
        <dbReference type="EMBL" id="BAX93454.1"/>
    </source>
</evidence>
<feature type="region of interest" description="Disordered" evidence="1">
    <location>
        <begin position="1"/>
        <end position="21"/>
    </location>
</feature>
<sequence length="86" mass="9708">MAQAFEWTDDDGIQASCPVHGGPFGEQPLADDRVDWAGLPINLDFAFSRTHRDRVYMQHLLRKRLSPWSRGDGQRCSCGIAANYDI</sequence>
<dbReference type="EMBL" id="AP018164">
    <property type="protein sequence ID" value="BAX93454.1"/>
    <property type="molecule type" value="Genomic_DNA"/>
</dbReference>
<dbReference type="AlphaFoldDB" id="A0A1Z4EKF8"/>
<reference evidence="3" key="1">
    <citation type="submission" date="2017-06" db="EMBL/GenBank/DDBJ databases">
        <title>Complete Genome Sequence of Mycobacterium shigaense.</title>
        <authorList>
            <person name="Fukano H."/>
            <person name="Yoshida M."/>
            <person name="Kazumi Y."/>
            <person name="Ogura Y."/>
            <person name="Mitarai S."/>
            <person name="Hayashi T."/>
            <person name="Hoshino Y."/>
        </authorList>
    </citation>
    <scope>NUCLEOTIDE SEQUENCE [LARGE SCALE GENOMIC DNA]</scope>
    <source>
        <strain evidence="3">UN-152</strain>
    </source>
</reference>
<proteinExistence type="predicted"/>
<organism evidence="2 3">
    <name type="scientific">Mycobacterium shigaense</name>
    <dbReference type="NCBI Taxonomy" id="722731"/>
    <lineage>
        <taxon>Bacteria</taxon>
        <taxon>Bacillati</taxon>
        <taxon>Actinomycetota</taxon>
        <taxon>Actinomycetes</taxon>
        <taxon>Mycobacteriales</taxon>
        <taxon>Mycobacteriaceae</taxon>
        <taxon>Mycobacterium</taxon>
        <taxon>Mycobacterium simiae complex</taxon>
    </lineage>
</organism>
<dbReference type="Proteomes" id="UP000217736">
    <property type="component" value="Chromosome"/>
</dbReference>
<dbReference type="KEGG" id="mshg:MSG_03318"/>
<keyword evidence="3" id="KW-1185">Reference proteome</keyword>
<evidence type="ECO:0000313" key="3">
    <source>
        <dbReference type="Proteomes" id="UP000217736"/>
    </source>
</evidence>
<protein>
    <submittedName>
        <fullName evidence="2">Uncharacterized protein</fullName>
    </submittedName>
</protein>
<dbReference type="RefSeq" id="WP_232011061.1">
    <property type="nucleotide sequence ID" value="NZ_AP018164.1"/>
</dbReference>
<accession>A0A1Z4EKF8</accession>
<gene>
    <name evidence="2" type="ORF">MSG_03318</name>
</gene>
<evidence type="ECO:0000256" key="1">
    <source>
        <dbReference type="SAM" id="MobiDB-lite"/>
    </source>
</evidence>
<name>A0A1Z4EKF8_9MYCO</name>